<comment type="caution">
    <text evidence="1">The sequence shown here is derived from an EMBL/GenBank/DDBJ whole genome shotgun (WGS) entry which is preliminary data.</text>
</comment>
<dbReference type="InParanoid" id="A0A1Y2DF19"/>
<protein>
    <submittedName>
        <fullName evidence="1">Uncharacterized protein</fullName>
    </submittedName>
</protein>
<reference evidence="1 2" key="1">
    <citation type="submission" date="2016-07" db="EMBL/GenBank/DDBJ databases">
        <title>Pervasive Adenine N6-methylation of Active Genes in Fungi.</title>
        <authorList>
            <consortium name="DOE Joint Genome Institute"/>
            <person name="Mondo S.J."/>
            <person name="Dannebaum R.O."/>
            <person name="Kuo R.C."/>
            <person name="Labutti K."/>
            <person name="Haridas S."/>
            <person name="Kuo A."/>
            <person name="Salamov A."/>
            <person name="Ahrendt S.R."/>
            <person name="Lipzen A."/>
            <person name="Sullivan W."/>
            <person name="Andreopoulos W.B."/>
            <person name="Clum A."/>
            <person name="Lindquist E."/>
            <person name="Daum C."/>
            <person name="Ramamoorthy G.K."/>
            <person name="Gryganskyi A."/>
            <person name="Culley D."/>
            <person name="Magnuson J.K."/>
            <person name="James T.Y."/>
            <person name="O'Malley M.A."/>
            <person name="Stajich J.E."/>
            <person name="Spatafora J.W."/>
            <person name="Visel A."/>
            <person name="Grigoriev I.V."/>
        </authorList>
    </citation>
    <scope>NUCLEOTIDE SEQUENCE [LARGE SCALE GENOMIC DNA]</scope>
    <source>
        <strain evidence="1 2">CBS 129021</strain>
    </source>
</reference>
<dbReference type="Proteomes" id="UP000193689">
    <property type="component" value="Unassembled WGS sequence"/>
</dbReference>
<dbReference type="GeneID" id="63775081"/>
<organism evidence="1 2">
    <name type="scientific">Pseudomassariella vexata</name>
    <dbReference type="NCBI Taxonomy" id="1141098"/>
    <lineage>
        <taxon>Eukaryota</taxon>
        <taxon>Fungi</taxon>
        <taxon>Dikarya</taxon>
        <taxon>Ascomycota</taxon>
        <taxon>Pezizomycotina</taxon>
        <taxon>Sordariomycetes</taxon>
        <taxon>Xylariomycetidae</taxon>
        <taxon>Amphisphaeriales</taxon>
        <taxon>Pseudomassariaceae</taxon>
        <taxon>Pseudomassariella</taxon>
    </lineage>
</organism>
<gene>
    <name evidence="1" type="ORF">BCR38DRAFT_413783</name>
</gene>
<accession>A0A1Y2DF19</accession>
<dbReference type="RefSeq" id="XP_040711012.1">
    <property type="nucleotide sequence ID" value="XM_040858869.1"/>
</dbReference>
<evidence type="ECO:0000313" key="1">
    <source>
        <dbReference type="EMBL" id="ORY57883.1"/>
    </source>
</evidence>
<dbReference type="AlphaFoldDB" id="A0A1Y2DF19"/>
<keyword evidence="2" id="KW-1185">Reference proteome</keyword>
<proteinExistence type="predicted"/>
<name>A0A1Y2DF19_9PEZI</name>
<dbReference type="EMBL" id="MCFJ01000018">
    <property type="protein sequence ID" value="ORY57883.1"/>
    <property type="molecule type" value="Genomic_DNA"/>
</dbReference>
<sequence length="234" mass="27402">MPGLQHSGRESDYRHNRRAKISGCCGRSQIFLNWGIRNTKFSKDGFKRRPPTLYRSPDASRQVPTSLLTLQLQKERGGKQHQQLLSIQTNTDGQTREVKRNINSFIYNNAGLNPVLQSTNGRALSLSREHHSVTLVASCAPLYSRVDESWETDNMVPSKLKSPVEEQKYKNSFVEEPREEDWFNLVKRFNEDCKEDTRKKRYFPFYHFVLAMKRPLVPNKRKLCRGWSHYQRAK</sequence>
<evidence type="ECO:0000313" key="2">
    <source>
        <dbReference type="Proteomes" id="UP000193689"/>
    </source>
</evidence>